<name>A0A6A1WS71_9ROSI</name>
<proteinExistence type="predicted"/>
<organism evidence="1 2">
    <name type="scientific">Morella rubra</name>
    <name type="common">Chinese bayberry</name>
    <dbReference type="NCBI Taxonomy" id="262757"/>
    <lineage>
        <taxon>Eukaryota</taxon>
        <taxon>Viridiplantae</taxon>
        <taxon>Streptophyta</taxon>
        <taxon>Embryophyta</taxon>
        <taxon>Tracheophyta</taxon>
        <taxon>Spermatophyta</taxon>
        <taxon>Magnoliopsida</taxon>
        <taxon>eudicotyledons</taxon>
        <taxon>Gunneridae</taxon>
        <taxon>Pentapetalae</taxon>
        <taxon>rosids</taxon>
        <taxon>fabids</taxon>
        <taxon>Fagales</taxon>
        <taxon>Myricaceae</taxon>
        <taxon>Morella</taxon>
    </lineage>
</organism>
<evidence type="ECO:0000313" key="2">
    <source>
        <dbReference type="Proteomes" id="UP000516437"/>
    </source>
</evidence>
<dbReference type="AlphaFoldDB" id="A0A6A1WS71"/>
<reference evidence="1 2" key="1">
    <citation type="journal article" date="2019" name="Plant Biotechnol. J.">
        <title>The red bayberry genome and genetic basis of sex determination.</title>
        <authorList>
            <person name="Jia H.M."/>
            <person name="Jia H.J."/>
            <person name="Cai Q.L."/>
            <person name="Wang Y."/>
            <person name="Zhao H.B."/>
            <person name="Yang W.F."/>
            <person name="Wang G.Y."/>
            <person name="Li Y.H."/>
            <person name="Zhan D.L."/>
            <person name="Shen Y.T."/>
            <person name="Niu Q.F."/>
            <person name="Chang L."/>
            <person name="Qiu J."/>
            <person name="Zhao L."/>
            <person name="Xie H.B."/>
            <person name="Fu W.Y."/>
            <person name="Jin J."/>
            <person name="Li X.W."/>
            <person name="Jiao Y."/>
            <person name="Zhou C.C."/>
            <person name="Tu T."/>
            <person name="Chai C.Y."/>
            <person name="Gao J.L."/>
            <person name="Fan L.J."/>
            <person name="van de Weg E."/>
            <person name="Wang J.Y."/>
            <person name="Gao Z.S."/>
        </authorList>
    </citation>
    <scope>NUCLEOTIDE SEQUENCE [LARGE SCALE GENOMIC DNA]</scope>
    <source>
        <tissue evidence="1">Leaves</tissue>
    </source>
</reference>
<comment type="caution">
    <text evidence="1">The sequence shown here is derived from an EMBL/GenBank/DDBJ whole genome shotgun (WGS) entry which is preliminary data.</text>
</comment>
<accession>A0A6A1WS71</accession>
<gene>
    <name evidence="1" type="ORF">CJ030_MR1G028865</name>
</gene>
<dbReference type="EMBL" id="RXIC02000019">
    <property type="protein sequence ID" value="KAB1227483.1"/>
    <property type="molecule type" value="Genomic_DNA"/>
</dbReference>
<protein>
    <submittedName>
        <fullName evidence="1">Uncharacterized protein</fullName>
    </submittedName>
</protein>
<evidence type="ECO:0000313" key="1">
    <source>
        <dbReference type="EMBL" id="KAB1227483.1"/>
    </source>
</evidence>
<sequence length="53" mass="6174">MALTRDTWVTVLCRKLRDWWHWVADGDLPFVASHGKKISGTTLTTHLNMVFNF</sequence>
<dbReference type="OrthoDB" id="1731673at2759"/>
<keyword evidence="2" id="KW-1185">Reference proteome</keyword>
<dbReference type="Proteomes" id="UP000516437">
    <property type="component" value="Chromosome 1"/>
</dbReference>